<keyword evidence="5" id="KW-1185">Reference proteome</keyword>
<feature type="region of interest" description="Disordered" evidence="1">
    <location>
        <begin position="781"/>
        <end position="800"/>
    </location>
</feature>
<organism evidence="4 5">
    <name type="scientific">Adiantum capillus-veneris</name>
    <name type="common">Maidenhair fern</name>
    <dbReference type="NCBI Taxonomy" id="13818"/>
    <lineage>
        <taxon>Eukaryota</taxon>
        <taxon>Viridiplantae</taxon>
        <taxon>Streptophyta</taxon>
        <taxon>Embryophyta</taxon>
        <taxon>Tracheophyta</taxon>
        <taxon>Polypodiopsida</taxon>
        <taxon>Polypodiidae</taxon>
        <taxon>Polypodiales</taxon>
        <taxon>Pteridineae</taxon>
        <taxon>Pteridaceae</taxon>
        <taxon>Vittarioideae</taxon>
        <taxon>Adiantum</taxon>
    </lineage>
</organism>
<evidence type="ECO:0000256" key="1">
    <source>
        <dbReference type="SAM" id="MobiDB-lite"/>
    </source>
</evidence>
<keyword evidence="2" id="KW-0732">Signal</keyword>
<proteinExistence type="predicted"/>
<protein>
    <recommendedName>
        <fullName evidence="3">S phase cyclin A-associated protein in the endoplasmic reticulum N-terminal domain-containing protein</fullName>
    </recommendedName>
</protein>
<feature type="compositionally biased region" description="Polar residues" evidence="1">
    <location>
        <begin position="1740"/>
        <end position="1775"/>
    </location>
</feature>
<dbReference type="Pfam" id="PF16501">
    <property type="entry name" value="SCAPER_N"/>
    <property type="match status" value="1"/>
</dbReference>
<dbReference type="PANTHER" id="PTHR31434:SF2">
    <property type="entry name" value="S PHASE CYCLIN A-ASSOCIATED PROTEIN IN THE ENDOPLASMIC RETICULUM"/>
    <property type="match status" value="1"/>
</dbReference>
<name>A0A9D4V0F1_ADICA</name>
<sequence length="1884" mass="207425">MALLLVLSFALQLLLRVLHSYLKERFQKQGELMVCKEKFCSDFKSWAFMSKAESNEASEVKSNQGGLPAAEVTCNTDGDALKDSQGDQNSGWFEVKKKSRSSGKCNIHKSTSGKNLAGPYRRAKPSIEQNGRENHKVPIQQKESLSSPNEEVLTESAADNAKASSAQNGSSEAKVISSFSVQKESSICATGNLSTNATDVETSCASFTAAEMVPTLSHPPKFKWGNLDDEDLNQSNLVDSQGKGSKTLQVACPDESAMMKIEDSTISLEGGKQSSTKELNGLKNEESGKAVADFSQTVDAGCNTPENADALQAYESGVHMMVSENPAAEIFLSKLGLCEEVYPSKDRAESSAVPCVDEAEVLVATSDVVSEVAQDVSNQSMVEKQSGSESFNFLVEGLTKDQAVVQDVFNCPGYGVARSSTKQPMEFSVAASLLMGKFEETKSGESKERFRQRLWCYLFENLNRAIDELYFLCELECDMEQIQEALLVLKEAGMDFDELKSRVEGFEKIKKHPCPPQSLFGEGVVGSYPAKVEHRRPHAIAWEVRRMACSPHRAEILSSSLEAFKKVQQITAQKNLVSQSKRREASKLLDIEQTSIDLSAKQRSSINLSANRKESAPSTEAIGNCFAKVNMVCTPGGDKTCVQQRIAKPLEADATAESATCDAALRACETATLNCNAEVTVNVMPEKHGSVSLNNETDRVVAETVERTNKSTEKRVSIVDNQREKKTPKTRSSLDAWKVKRNWEDVLSSPLKTLTRPSRSPCAGWRSTERVKVLHDKLMSPERKRKSPMEMKKEVDEKQARATRIRRELENERVQRLQKTTEKLNRVSEWQAVKSSKLREGMHARQQRGESRHEAHLAEIARRAGDESSKVSEVRFITSLNEENKKLSLRQKLQDSELRRAERLQIIKIKQKEDMAREEAVLERRRIIEAERLQRLAEAQRKKEEAKARRDEERKAASAAREARAVEQVRKKEVRAKAQQEETEQQAQKLMEKLRESELRRKCSLEQIRERAAMESREQASPSTRLSLNKDVQPKSTEGDGSMEKELMRQVCGSKGGPKLALRRQALKRRVKKIRQRLMAKKYDFVEPPVGVEGFGIGSMAVAAAARSKIGRWLQDLQRFQLARKAGTSGVSFIVAEMIKYFDGKVAELHAARQAGLIDFIAAAIPASHTSKAEASQTTLSLLRVLKVLLALPANRSYFVSRNLLPPLIPILSTALENFSSQDLVIVTTNSSTTGPSGMLLNDEKLDVAGEVLNGLLECLILIINHKGADERQASMQDDLIELLTACEVIHHLRDLFSLFDRPQVEGAPFPTPVLFGLNLLQALTSSKGKATCDLQFSAMLDRPETARAYLETGVATSDTASVCPVNTAVSEGTTEQLDDAHIKNEKHQIDDLNQTPCGSPETSDIASVTNTADNLEVSIAKEIVEMSLNDHPQSDLVSSKENGMKNERDGSRGTLGKVEGNTEQRCETAQESSNVISIDEKGQMRQPLMPVCHSINFLGSAISETGLVGLPSLLTAVLLQTNPRSTPEQAAAVLPSNFEEVATCVLKVLNNLARLDLGLVQSLLAMPDLQMEFFHLVSFLLSHCTCKWSNSTDQVASLLLETLLLLGYFALLHPGNQAVLRWGKSPTILHKICDLPFAFFSDPSLMPALVGTLLAVCYGSEQNRDVVREELSMEMLLSLLKSSRSDTLADKDSLVTEEHDLTSSSISADATKEGKIGQCILDDDSIPAKEEIKRMIEDSTGSDSETTASTRQQSALRSSSGKSSNLDLHSSPNKRSSKNAARGNALLSSTENASQLRKIRVGGLETLARSGNPNTGPAFNKRQPISGLSENQPPAAPPPLLDCATTCADSIEPNMSHRPDLMLQNRFPDCLLDKAQDFFAAGL</sequence>
<comment type="caution">
    <text evidence="4">The sequence shown here is derived from an EMBL/GenBank/DDBJ whole genome shotgun (WGS) entry which is preliminary data.</text>
</comment>
<evidence type="ECO:0000259" key="3">
    <source>
        <dbReference type="Pfam" id="PF16501"/>
    </source>
</evidence>
<accession>A0A9D4V0F1</accession>
<dbReference type="PANTHER" id="PTHR31434">
    <property type="entry name" value="S PHASE CYCLIN A-ASSOCIATED PROTEIN IN THE ENDOPLASMIC RETICULUM"/>
    <property type="match status" value="1"/>
</dbReference>
<feature type="region of interest" description="Disordered" evidence="1">
    <location>
        <begin position="95"/>
        <end position="172"/>
    </location>
</feature>
<evidence type="ECO:0000256" key="2">
    <source>
        <dbReference type="SAM" id="SignalP"/>
    </source>
</evidence>
<feature type="compositionally biased region" description="Polar residues" evidence="1">
    <location>
        <begin position="162"/>
        <end position="172"/>
    </location>
</feature>
<gene>
    <name evidence="4" type="ORF">GOP47_0007005</name>
</gene>
<evidence type="ECO:0000313" key="4">
    <source>
        <dbReference type="EMBL" id="KAI5077181.1"/>
    </source>
</evidence>
<feature type="compositionally biased region" description="Basic and acidic residues" evidence="1">
    <location>
        <begin position="1443"/>
        <end position="1452"/>
    </location>
</feature>
<dbReference type="OrthoDB" id="71500at2759"/>
<feature type="region of interest" description="Disordered" evidence="1">
    <location>
        <begin position="1433"/>
        <end position="1474"/>
    </location>
</feature>
<dbReference type="EMBL" id="JABFUD020000007">
    <property type="protein sequence ID" value="KAI5077181.1"/>
    <property type="molecule type" value="Genomic_DNA"/>
</dbReference>
<dbReference type="Proteomes" id="UP000886520">
    <property type="component" value="Chromosome 7"/>
</dbReference>
<dbReference type="InterPro" id="IPR032446">
    <property type="entry name" value="SCAPER_N"/>
</dbReference>
<reference evidence="4" key="1">
    <citation type="submission" date="2021-01" db="EMBL/GenBank/DDBJ databases">
        <title>Adiantum capillus-veneris genome.</title>
        <authorList>
            <person name="Fang Y."/>
            <person name="Liao Q."/>
        </authorList>
    </citation>
    <scope>NUCLEOTIDE SEQUENCE</scope>
    <source>
        <strain evidence="4">H3</strain>
        <tissue evidence="4">Leaf</tissue>
    </source>
</reference>
<feature type="region of interest" description="Disordered" evidence="1">
    <location>
        <begin position="939"/>
        <end position="965"/>
    </location>
</feature>
<feature type="domain" description="S phase cyclin A-associated protein in the endoplasmic reticulum N-terminal" evidence="3">
    <location>
        <begin position="445"/>
        <end position="504"/>
    </location>
</feature>
<feature type="signal peptide" evidence="2">
    <location>
        <begin position="1"/>
        <end position="20"/>
    </location>
</feature>
<feature type="compositionally biased region" description="Polar residues" evidence="1">
    <location>
        <begin position="102"/>
        <end position="114"/>
    </location>
</feature>
<feature type="chain" id="PRO_5039456432" description="S phase cyclin A-associated protein in the endoplasmic reticulum N-terminal domain-containing protein" evidence="2">
    <location>
        <begin position="21"/>
        <end position="1884"/>
    </location>
</feature>
<feature type="region of interest" description="Disordered" evidence="1">
    <location>
        <begin position="1012"/>
        <end position="1043"/>
    </location>
</feature>
<feature type="region of interest" description="Disordered" evidence="1">
    <location>
        <begin position="1737"/>
        <end position="1793"/>
    </location>
</feature>
<evidence type="ECO:0000313" key="5">
    <source>
        <dbReference type="Proteomes" id="UP000886520"/>
    </source>
</evidence>
<feature type="region of interest" description="Disordered" evidence="1">
    <location>
        <begin position="1808"/>
        <end position="1835"/>
    </location>
</feature>